<keyword evidence="3" id="KW-1185">Reference proteome</keyword>
<organism evidence="2 3">
    <name type="scientific">Stappia taiwanensis</name>
    <dbReference type="NCBI Taxonomy" id="992267"/>
    <lineage>
        <taxon>Bacteria</taxon>
        <taxon>Pseudomonadati</taxon>
        <taxon>Pseudomonadota</taxon>
        <taxon>Alphaproteobacteria</taxon>
        <taxon>Hyphomicrobiales</taxon>
        <taxon>Stappiaceae</taxon>
        <taxon>Stappia</taxon>
    </lineage>
</organism>
<gene>
    <name evidence="2" type="ORF">H1W37_15855</name>
</gene>
<feature type="transmembrane region" description="Helical" evidence="1">
    <location>
        <begin position="60"/>
        <end position="81"/>
    </location>
</feature>
<keyword evidence="1" id="KW-0812">Transmembrane</keyword>
<feature type="transmembrane region" description="Helical" evidence="1">
    <location>
        <begin position="93"/>
        <end position="112"/>
    </location>
</feature>
<keyword evidence="1" id="KW-0472">Membrane</keyword>
<evidence type="ECO:0000313" key="3">
    <source>
        <dbReference type="Proteomes" id="UP000559404"/>
    </source>
</evidence>
<protein>
    <submittedName>
        <fullName evidence="2">Uncharacterized protein</fullName>
    </submittedName>
</protein>
<accession>A0A838XRR2</accession>
<name>A0A838XRR2_9HYPH</name>
<feature type="transmembrane region" description="Helical" evidence="1">
    <location>
        <begin position="34"/>
        <end position="53"/>
    </location>
</feature>
<dbReference type="Proteomes" id="UP000559404">
    <property type="component" value="Unassembled WGS sequence"/>
</dbReference>
<proteinExistence type="predicted"/>
<evidence type="ECO:0000313" key="2">
    <source>
        <dbReference type="EMBL" id="MBA4613135.1"/>
    </source>
</evidence>
<evidence type="ECO:0000256" key="1">
    <source>
        <dbReference type="SAM" id="Phobius"/>
    </source>
</evidence>
<keyword evidence="1" id="KW-1133">Transmembrane helix</keyword>
<dbReference type="RefSeq" id="WP_181761331.1">
    <property type="nucleotide sequence ID" value="NZ_BMCR01000001.1"/>
</dbReference>
<dbReference type="EMBL" id="JACEON010000016">
    <property type="protein sequence ID" value="MBA4613135.1"/>
    <property type="molecule type" value="Genomic_DNA"/>
</dbReference>
<reference evidence="2 3" key="1">
    <citation type="submission" date="2020-07" db="EMBL/GenBank/DDBJ databases">
        <authorList>
            <person name="Li M."/>
        </authorList>
    </citation>
    <scope>NUCLEOTIDE SEQUENCE [LARGE SCALE GENOMIC DNA]</scope>
    <source>
        <strain evidence="2 3">DSM 23284</strain>
    </source>
</reference>
<reference evidence="2 3" key="2">
    <citation type="submission" date="2020-08" db="EMBL/GenBank/DDBJ databases">
        <title>Stappia taiwanensis sp. nov., isolated from a coastal thermal spring.</title>
        <authorList>
            <person name="Kampfer P."/>
        </authorList>
    </citation>
    <scope>NUCLEOTIDE SEQUENCE [LARGE SCALE GENOMIC DNA]</scope>
    <source>
        <strain evidence="2 3">DSM 23284</strain>
    </source>
</reference>
<feature type="transmembrane region" description="Helical" evidence="1">
    <location>
        <begin position="132"/>
        <end position="147"/>
    </location>
</feature>
<dbReference type="AlphaFoldDB" id="A0A838XRR2"/>
<comment type="caution">
    <text evidence="2">The sequence shown here is derived from an EMBL/GenBank/DDBJ whole genome shotgun (WGS) entry which is preliminary data.</text>
</comment>
<feature type="transmembrane region" description="Helical" evidence="1">
    <location>
        <begin position="153"/>
        <end position="171"/>
    </location>
</feature>
<sequence length="204" mass="21692">MSSSFQREWLTDLLETAPSVVFFAILRSGHDLELAGWIGTGLSAMVLFGFLASRVRFNPILLGINIHLFIVTPLIVSVYQFGFPEVGATLTRYSQSAVLVTILLVGIALTLLSRDGFIGAGELSPTAAQSHSAKLLIATLAATAWAITHHESVITGVALPIIALFGLRRFLIARWLDRNNQITGIAAVGSGAMFSNGPESGAVS</sequence>